<dbReference type="Gene3D" id="1.10.10.10">
    <property type="entry name" value="Winged helix-like DNA-binding domain superfamily/Winged helix DNA-binding domain"/>
    <property type="match status" value="1"/>
</dbReference>
<organism evidence="2 3">
    <name type="scientific">Streptomyces spectabilis</name>
    <dbReference type="NCBI Taxonomy" id="68270"/>
    <lineage>
        <taxon>Bacteria</taxon>
        <taxon>Bacillati</taxon>
        <taxon>Actinomycetota</taxon>
        <taxon>Actinomycetes</taxon>
        <taxon>Kitasatosporales</taxon>
        <taxon>Streptomycetaceae</taxon>
        <taxon>Streptomyces</taxon>
    </lineage>
</organism>
<dbReference type="InterPro" id="IPR006199">
    <property type="entry name" value="LexA_DNA-bd_dom"/>
</dbReference>
<dbReference type="EMBL" id="JACHJD010000028">
    <property type="protein sequence ID" value="MBB5109449.1"/>
    <property type="molecule type" value="Genomic_DNA"/>
</dbReference>
<feature type="domain" description="LexA repressor DNA-binding" evidence="1">
    <location>
        <begin position="2"/>
        <end position="61"/>
    </location>
</feature>
<comment type="caution">
    <text evidence="2">The sequence shown here is derived from an EMBL/GenBank/DDBJ whole genome shotgun (WGS) entry which is preliminary data.</text>
</comment>
<accession>A0A7W8B316</accession>
<name>A0A7W8B316_STRST</name>
<protein>
    <submittedName>
        <fullName evidence="2">Repressor LexA</fullName>
        <ecNumber evidence="2">3.4.21.88</ecNumber>
    </submittedName>
</protein>
<keyword evidence="2" id="KW-0378">Hydrolase</keyword>
<dbReference type="Pfam" id="PF01726">
    <property type="entry name" value="LexA_DNA_bind"/>
    <property type="match status" value="1"/>
</dbReference>
<evidence type="ECO:0000259" key="1">
    <source>
        <dbReference type="Pfam" id="PF01726"/>
    </source>
</evidence>
<reference evidence="2 3" key="1">
    <citation type="submission" date="2020-08" db="EMBL/GenBank/DDBJ databases">
        <title>Genomic Encyclopedia of Type Strains, Phase III (KMG-III): the genomes of soil and plant-associated and newly described type strains.</title>
        <authorList>
            <person name="Whitman W."/>
        </authorList>
    </citation>
    <scope>NUCLEOTIDE SEQUENCE [LARGE SCALE GENOMIC DNA]</scope>
    <source>
        <strain evidence="2 3">CECT 3146</strain>
    </source>
</reference>
<dbReference type="GO" id="GO:0006508">
    <property type="term" value="P:proteolysis"/>
    <property type="evidence" value="ECO:0007669"/>
    <property type="project" value="InterPro"/>
</dbReference>
<dbReference type="RefSeq" id="WP_184926410.1">
    <property type="nucleotide sequence ID" value="NZ_BMSQ01000033.1"/>
</dbReference>
<dbReference type="InterPro" id="IPR036388">
    <property type="entry name" value="WH-like_DNA-bd_sf"/>
</dbReference>
<dbReference type="AlphaFoldDB" id="A0A7W8B316"/>
<dbReference type="GO" id="GO:0004252">
    <property type="term" value="F:serine-type endopeptidase activity"/>
    <property type="evidence" value="ECO:0007669"/>
    <property type="project" value="UniProtKB-EC"/>
</dbReference>
<gene>
    <name evidence="2" type="ORF">FHS40_008577</name>
</gene>
<dbReference type="Proteomes" id="UP000549009">
    <property type="component" value="Unassembled WGS sequence"/>
</dbReference>
<sequence>MTLSDRQVRILRGAREWVAAYGEAPTMRELAQAAGLASASSVHYQLQRLREQGVVVETRGRRNARCPYCRR</sequence>
<dbReference type="SUPFAM" id="SSF46785">
    <property type="entry name" value="Winged helix' DNA-binding domain"/>
    <property type="match status" value="1"/>
</dbReference>
<dbReference type="EC" id="3.4.21.88" evidence="2"/>
<evidence type="ECO:0000313" key="3">
    <source>
        <dbReference type="Proteomes" id="UP000549009"/>
    </source>
</evidence>
<evidence type="ECO:0000313" key="2">
    <source>
        <dbReference type="EMBL" id="MBB5109449.1"/>
    </source>
</evidence>
<dbReference type="InterPro" id="IPR036390">
    <property type="entry name" value="WH_DNA-bd_sf"/>
</dbReference>
<keyword evidence="3" id="KW-1185">Reference proteome</keyword>
<proteinExistence type="predicted"/>